<feature type="domain" description="IRF tryptophan pentad repeat" evidence="2">
    <location>
        <begin position="1"/>
        <end position="57"/>
    </location>
</feature>
<dbReference type="PROSITE" id="PS51507">
    <property type="entry name" value="IRF_2"/>
    <property type="match status" value="1"/>
</dbReference>
<evidence type="ECO:0000313" key="3">
    <source>
        <dbReference type="EMBL" id="KAH3728835.1"/>
    </source>
</evidence>
<dbReference type="GO" id="GO:0000976">
    <property type="term" value="F:transcription cis-regulatory region binding"/>
    <property type="evidence" value="ECO:0007669"/>
    <property type="project" value="InterPro"/>
</dbReference>
<dbReference type="Proteomes" id="UP000828390">
    <property type="component" value="Unassembled WGS sequence"/>
</dbReference>
<dbReference type="Pfam" id="PF00605">
    <property type="entry name" value="IRF"/>
    <property type="match status" value="1"/>
</dbReference>
<gene>
    <name evidence="3" type="ORF">DPMN_054797</name>
</gene>
<reference evidence="3" key="1">
    <citation type="journal article" date="2019" name="bioRxiv">
        <title>The Genome of the Zebra Mussel, Dreissena polymorpha: A Resource for Invasive Species Research.</title>
        <authorList>
            <person name="McCartney M.A."/>
            <person name="Auch B."/>
            <person name="Kono T."/>
            <person name="Mallez S."/>
            <person name="Zhang Y."/>
            <person name="Obille A."/>
            <person name="Becker A."/>
            <person name="Abrahante J.E."/>
            <person name="Garbe J."/>
            <person name="Badalamenti J.P."/>
            <person name="Herman A."/>
            <person name="Mangelson H."/>
            <person name="Liachko I."/>
            <person name="Sullivan S."/>
            <person name="Sone E.D."/>
            <person name="Koren S."/>
            <person name="Silverstein K.A.T."/>
            <person name="Beckman K.B."/>
            <person name="Gohl D.M."/>
        </authorList>
    </citation>
    <scope>NUCLEOTIDE SEQUENCE</scope>
    <source>
        <strain evidence="3">Duluth1</strain>
        <tissue evidence="3">Whole animal</tissue>
    </source>
</reference>
<keyword evidence="4" id="KW-1185">Reference proteome</keyword>
<proteinExistence type="predicted"/>
<feature type="compositionally biased region" description="Polar residues" evidence="1">
    <location>
        <begin position="66"/>
        <end position="78"/>
    </location>
</feature>
<feature type="region of interest" description="Disordered" evidence="1">
    <location>
        <begin position="61"/>
        <end position="94"/>
    </location>
</feature>
<dbReference type="AlphaFoldDB" id="A0A9D4CNS3"/>
<evidence type="ECO:0000256" key="1">
    <source>
        <dbReference type="SAM" id="MobiDB-lite"/>
    </source>
</evidence>
<name>A0A9D4CNS3_DREPO</name>
<comment type="caution">
    <text evidence="3">The sequence shown here is derived from an EMBL/GenBank/DDBJ whole genome shotgun (WGS) entry which is preliminary data.</text>
</comment>
<organism evidence="3 4">
    <name type="scientific">Dreissena polymorpha</name>
    <name type="common">Zebra mussel</name>
    <name type="synonym">Mytilus polymorpha</name>
    <dbReference type="NCBI Taxonomy" id="45954"/>
    <lineage>
        <taxon>Eukaryota</taxon>
        <taxon>Metazoa</taxon>
        <taxon>Spiralia</taxon>
        <taxon>Lophotrochozoa</taxon>
        <taxon>Mollusca</taxon>
        <taxon>Bivalvia</taxon>
        <taxon>Autobranchia</taxon>
        <taxon>Heteroconchia</taxon>
        <taxon>Euheterodonta</taxon>
        <taxon>Imparidentia</taxon>
        <taxon>Neoheterodontei</taxon>
        <taxon>Myida</taxon>
        <taxon>Dreissenoidea</taxon>
        <taxon>Dreissenidae</taxon>
        <taxon>Dreissena</taxon>
    </lineage>
</organism>
<dbReference type="SUPFAM" id="SSF46785">
    <property type="entry name" value="Winged helix' DNA-binding domain"/>
    <property type="match status" value="1"/>
</dbReference>
<reference evidence="3" key="2">
    <citation type="submission" date="2020-11" db="EMBL/GenBank/DDBJ databases">
        <authorList>
            <person name="McCartney M.A."/>
            <person name="Auch B."/>
            <person name="Kono T."/>
            <person name="Mallez S."/>
            <person name="Becker A."/>
            <person name="Gohl D.M."/>
            <person name="Silverstein K.A.T."/>
            <person name="Koren S."/>
            <person name="Bechman K.B."/>
            <person name="Herman A."/>
            <person name="Abrahante J.E."/>
            <person name="Garbe J."/>
        </authorList>
    </citation>
    <scope>NUCLEOTIDE SEQUENCE</scope>
    <source>
        <strain evidence="3">Duluth1</strain>
        <tissue evidence="3">Whole animal</tissue>
    </source>
</reference>
<evidence type="ECO:0000313" key="4">
    <source>
        <dbReference type="Proteomes" id="UP000828390"/>
    </source>
</evidence>
<evidence type="ECO:0000259" key="2">
    <source>
        <dbReference type="PROSITE" id="PS51507"/>
    </source>
</evidence>
<dbReference type="InterPro" id="IPR036390">
    <property type="entry name" value="WH_DNA-bd_sf"/>
</dbReference>
<accession>A0A9D4CNS3</accession>
<dbReference type="InterPro" id="IPR036388">
    <property type="entry name" value="WH-like_DNA-bd_sf"/>
</dbReference>
<dbReference type="Gene3D" id="1.10.10.10">
    <property type="entry name" value="Winged helix-like DNA-binding domain superfamily/Winged helix DNA-binding domain"/>
    <property type="match status" value="1"/>
</dbReference>
<protein>
    <recommendedName>
        <fullName evidence="2">IRF tryptophan pentad repeat domain-containing protein</fullName>
    </recommendedName>
</protein>
<dbReference type="InterPro" id="IPR001346">
    <property type="entry name" value="Interferon_reg_fact_DNA-bd_dom"/>
</dbReference>
<dbReference type="EMBL" id="JAIWYP010000012">
    <property type="protein sequence ID" value="KAH3728835.1"/>
    <property type="molecule type" value="Genomic_DNA"/>
</dbReference>
<sequence length="132" mass="14742">MLLFSQTIGITGRRDGSDARRWKANFQCALKSLKTIQELDRSVTRGQNACRIFRFLDTPAHRRRANNQTPRSTDSGHSSRPIDKSPTNSHADSRILAVSDETDYVSTFCGDGDNVTVSLWIACVITFPLVII</sequence>